<dbReference type="InterPro" id="IPR033999">
    <property type="entry name" value="TNFRSF6_N"/>
</dbReference>
<accession>A0A2Y9J628</accession>
<dbReference type="GeneID" id="111144883"/>
<dbReference type="OrthoDB" id="8848202at2759"/>
<evidence type="ECO:0000256" key="5">
    <source>
        <dbReference type="ARBA" id="ARBA00022692"/>
    </source>
</evidence>
<dbReference type="PANTHER" id="PTHR46874">
    <property type="entry name" value="TUMOR NECROSIS FACTOR RECEPTOR SUPERFAMILY MEMBER 6"/>
    <property type="match status" value="1"/>
</dbReference>
<dbReference type="CDD" id="cd10579">
    <property type="entry name" value="TNFRSF6"/>
    <property type="match status" value="1"/>
</dbReference>
<dbReference type="KEGG" id="elk:111144883"/>
<dbReference type="InterPro" id="IPR011029">
    <property type="entry name" value="DEATH-like_dom_sf"/>
</dbReference>
<evidence type="ECO:0000313" key="25">
    <source>
        <dbReference type="RefSeq" id="XP_022355174.1"/>
    </source>
</evidence>
<dbReference type="SUPFAM" id="SSF47986">
    <property type="entry name" value="DEATH domain"/>
    <property type="match status" value="1"/>
</dbReference>
<evidence type="ECO:0000256" key="13">
    <source>
        <dbReference type="ARBA" id="ARBA00023157"/>
    </source>
</evidence>
<evidence type="ECO:0000256" key="18">
    <source>
        <dbReference type="ARBA" id="ARBA00032338"/>
    </source>
</evidence>
<evidence type="ECO:0000313" key="24">
    <source>
        <dbReference type="Proteomes" id="UP000248482"/>
    </source>
</evidence>
<reference evidence="25" key="1">
    <citation type="submission" date="2025-08" db="UniProtKB">
        <authorList>
            <consortium name="RefSeq"/>
        </authorList>
    </citation>
    <scope>IDENTIFICATION</scope>
    <source>
        <tissue evidence="25">Blood</tissue>
    </source>
</reference>
<feature type="domain" description="Death" evidence="22">
    <location>
        <begin position="257"/>
        <end position="325"/>
    </location>
</feature>
<dbReference type="CDD" id="cd08316">
    <property type="entry name" value="Death_FAS_TNFRSF6"/>
    <property type="match status" value="1"/>
</dbReference>
<evidence type="ECO:0000256" key="1">
    <source>
        <dbReference type="ARBA" id="ARBA00004251"/>
    </source>
</evidence>
<feature type="domain" description="TNFR-Cys" evidence="23">
    <location>
        <begin position="101"/>
        <end position="144"/>
    </location>
</feature>
<dbReference type="InterPro" id="IPR000488">
    <property type="entry name" value="Death_dom"/>
</dbReference>
<dbReference type="SMART" id="SM00208">
    <property type="entry name" value="TNFR"/>
    <property type="match status" value="2"/>
</dbReference>
<dbReference type="RefSeq" id="XP_022355174.1">
    <property type="nucleotide sequence ID" value="XM_022499466.1"/>
</dbReference>
<proteinExistence type="predicted"/>
<dbReference type="SUPFAM" id="SSF57586">
    <property type="entry name" value="TNF receptor-like"/>
    <property type="match status" value="2"/>
</dbReference>
<keyword evidence="16" id="KW-0449">Lipoprotein</keyword>
<keyword evidence="14 25" id="KW-0675">Receptor</keyword>
<evidence type="ECO:0000256" key="4">
    <source>
        <dbReference type="ARBA" id="ARBA00022475"/>
    </source>
</evidence>
<evidence type="ECO:0000259" key="22">
    <source>
        <dbReference type="PROSITE" id="PS50017"/>
    </source>
</evidence>
<dbReference type="PANTHER" id="PTHR46874:SF1">
    <property type="entry name" value="TUMOR NECROSIS FACTOR RECEPTOR SUPERFAMILY MEMBER 6"/>
    <property type="match status" value="1"/>
</dbReference>
<dbReference type="InterPro" id="IPR008063">
    <property type="entry name" value="Fas_rcpt"/>
</dbReference>
<dbReference type="GO" id="GO:0006955">
    <property type="term" value="P:immune response"/>
    <property type="evidence" value="ECO:0007669"/>
    <property type="project" value="InterPro"/>
</dbReference>
<evidence type="ECO:0000256" key="2">
    <source>
        <dbReference type="ARBA" id="ARBA00004285"/>
    </source>
</evidence>
<evidence type="ECO:0000256" key="15">
    <source>
        <dbReference type="ARBA" id="ARBA00023180"/>
    </source>
</evidence>
<keyword evidence="10 21" id="KW-1133">Transmembrane helix</keyword>
<dbReference type="Pfam" id="PF00020">
    <property type="entry name" value="TNFR_c6"/>
    <property type="match status" value="2"/>
</dbReference>
<dbReference type="PRINTS" id="PR01680">
    <property type="entry name" value="TNFACTORR6"/>
</dbReference>
<dbReference type="PROSITE" id="PS50050">
    <property type="entry name" value="TNFR_NGFR_2"/>
    <property type="match status" value="2"/>
</dbReference>
<feature type="transmembrane region" description="Helical" evidence="21">
    <location>
        <begin position="190"/>
        <end position="208"/>
    </location>
</feature>
<evidence type="ECO:0000256" key="16">
    <source>
        <dbReference type="ARBA" id="ARBA00023288"/>
    </source>
</evidence>
<keyword evidence="7" id="KW-0732">Signal</keyword>
<comment type="subcellular location">
    <subcellularLocation>
        <location evidence="1">Cell membrane</location>
        <topology evidence="1">Single-pass type I membrane protein</topology>
    </subcellularLocation>
    <subcellularLocation>
        <location evidence="2">Membrane raft</location>
    </subcellularLocation>
</comment>
<keyword evidence="8" id="KW-0677">Repeat</keyword>
<dbReference type="GO" id="GO:0006924">
    <property type="term" value="P:activation-induced cell death of T cells"/>
    <property type="evidence" value="ECO:0007669"/>
    <property type="project" value="TreeGrafter"/>
</dbReference>
<keyword evidence="11 21" id="KW-0472">Membrane</keyword>
<dbReference type="GO" id="GO:0045121">
    <property type="term" value="C:membrane raft"/>
    <property type="evidence" value="ECO:0007669"/>
    <property type="project" value="UniProtKB-SubCell"/>
</dbReference>
<dbReference type="GO" id="GO:0009897">
    <property type="term" value="C:external side of plasma membrane"/>
    <property type="evidence" value="ECO:0007669"/>
    <property type="project" value="TreeGrafter"/>
</dbReference>
<dbReference type="AlphaFoldDB" id="A0A2Y9J628"/>
<feature type="domain" description="TNFR-Cys" evidence="23">
    <location>
        <begin position="145"/>
        <end position="182"/>
    </location>
</feature>
<keyword evidence="9" id="KW-0112">Calmodulin-binding</keyword>
<dbReference type="GO" id="GO:0005516">
    <property type="term" value="F:calmodulin binding"/>
    <property type="evidence" value="ECO:0007669"/>
    <property type="project" value="UniProtKB-KW"/>
</dbReference>
<evidence type="ECO:0000256" key="12">
    <source>
        <dbReference type="ARBA" id="ARBA00023139"/>
    </source>
</evidence>
<dbReference type="InterPro" id="IPR001368">
    <property type="entry name" value="TNFR/NGFR_Cys_rich_reg"/>
</dbReference>
<comment type="caution">
    <text evidence="20">Lacks conserved residue(s) required for the propagation of feature annotation.</text>
</comment>
<evidence type="ECO:0000256" key="19">
    <source>
        <dbReference type="ARBA" id="ARBA00032502"/>
    </source>
</evidence>
<dbReference type="Gene3D" id="1.10.533.10">
    <property type="entry name" value="Death Domain, Fas"/>
    <property type="match status" value="1"/>
</dbReference>
<dbReference type="GO" id="GO:0097527">
    <property type="term" value="P:necroptotic signaling pathway"/>
    <property type="evidence" value="ECO:0007669"/>
    <property type="project" value="TreeGrafter"/>
</dbReference>
<keyword evidence="5 21" id="KW-0812">Transmembrane</keyword>
<dbReference type="GO" id="GO:0031265">
    <property type="term" value="C:CD95 death-inducing signaling complex"/>
    <property type="evidence" value="ECO:0007669"/>
    <property type="project" value="TreeGrafter"/>
</dbReference>
<dbReference type="Proteomes" id="UP000248482">
    <property type="component" value="Unplaced"/>
</dbReference>
<evidence type="ECO:0000256" key="9">
    <source>
        <dbReference type="ARBA" id="ARBA00022860"/>
    </source>
</evidence>
<evidence type="ECO:0000256" key="14">
    <source>
        <dbReference type="ARBA" id="ARBA00023170"/>
    </source>
</evidence>
<dbReference type="GO" id="GO:0043066">
    <property type="term" value="P:negative regulation of apoptotic process"/>
    <property type="evidence" value="ECO:0007669"/>
    <property type="project" value="TreeGrafter"/>
</dbReference>
<dbReference type="InterPro" id="IPR033998">
    <property type="entry name" value="TNFRSF6_death"/>
</dbReference>
<keyword evidence="13" id="KW-1015">Disulfide bond</keyword>
<dbReference type="GO" id="GO:0032872">
    <property type="term" value="P:regulation of stress-activated MAPK cascade"/>
    <property type="evidence" value="ECO:0007669"/>
    <property type="project" value="TreeGrafter"/>
</dbReference>
<keyword evidence="4" id="KW-1003">Cell membrane</keyword>
<evidence type="ECO:0000256" key="21">
    <source>
        <dbReference type="SAM" id="Phobius"/>
    </source>
</evidence>
<gene>
    <name evidence="25" type="primary">LOC111144883</name>
</gene>
<evidence type="ECO:0000256" key="17">
    <source>
        <dbReference type="ARBA" id="ARBA00030181"/>
    </source>
</evidence>
<dbReference type="GO" id="GO:0097049">
    <property type="term" value="P:motor neuron apoptotic process"/>
    <property type="evidence" value="ECO:0007669"/>
    <property type="project" value="TreeGrafter"/>
</dbReference>
<dbReference type="STRING" id="391180.A0A2Y9J628"/>
<evidence type="ECO:0000256" key="6">
    <source>
        <dbReference type="ARBA" id="ARBA00022703"/>
    </source>
</evidence>
<protein>
    <recommendedName>
        <fullName evidence="3">Tumor necrosis factor receptor superfamily member 6</fullName>
    </recommendedName>
    <alternativeName>
        <fullName evidence="18">Apo-1 antigen</fullName>
    </alternativeName>
    <alternativeName>
        <fullName evidence="19">Apoptosis-mediating surface antigen FAS</fullName>
    </alternativeName>
    <alternativeName>
        <fullName evidence="17">FASLG receptor</fullName>
    </alternativeName>
</protein>
<keyword evidence="24" id="KW-1185">Reference proteome</keyword>
<keyword evidence="12" id="KW-0564">Palmitate</keyword>
<feature type="repeat" description="TNFR-Cys" evidence="20">
    <location>
        <begin position="145"/>
        <end position="182"/>
    </location>
</feature>
<evidence type="ECO:0000259" key="23">
    <source>
        <dbReference type="PROSITE" id="PS50050"/>
    </source>
</evidence>
<dbReference type="GO" id="GO:0097192">
    <property type="term" value="P:extrinsic apoptotic signaling pathway in absence of ligand"/>
    <property type="evidence" value="ECO:0007669"/>
    <property type="project" value="TreeGrafter"/>
</dbReference>
<name>A0A2Y9J628_ENHLU</name>
<evidence type="ECO:0000256" key="8">
    <source>
        <dbReference type="ARBA" id="ARBA00022737"/>
    </source>
</evidence>
<evidence type="ECO:0000256" key="3">
    <source>
        <dbReference type="ARBA" id="ARBA00015761"/>
    </source>
</evidence>
<dbReference type="Gene3D" id="2.10.50.10">
    <property type="entry name" value="Tumor Necrosis Factor Receptor, subunit A, domain 2"/>
    <property type="match status" value="2"/>
</dbReference>
<organism evidence="24 25">
    <name type="scientific">Enhydra lutris kenyoni</name>
    <name type="common">northern sea otter</name>
    <dbReference type="NCBI Taxonomy" id="391180"/>
    <lineage>
        <taxon>Eukaryota</taxon>
        <taxon>Metazoa</taxon>
        <taxon>Chordata</taxon>
        <taxon>Craniata</taxon>
        <taxon>Vertebrata</taxon>
        <taxon>Euteleostomi</taxon>
        <taxon>Mammalia</taxon>
        <taxon>Eutheria</taxon>
        <taxon>Laurasiatheria</taxon>
        <taxon>Carnivora</taxon>
        <taxon>Caniformia</taxon>
        <taxon>Musteloidea</taxon>
        <taxon>Mustelidae</taxon>
        <taxon>Lutrinae</taxon>
        <taxon>Enhydra</taxon>
    </lineage>
</organism>
<dbReference type="GO" id="GO:0005031">
    <property type="term" value="F:tumor necrosis factor receptor activity"/>
    <property type="evidence" value="ECO:0007669"/>
    <property type="project" value="TreeGrafter"/>
</dbReference>
<evidence type="ECO:0000256" key="20">
    <source>
        <dbReference type="PROSITE-ProRule" id="PRU00206"/>
    </source>
</evidence>
<keyword evidence="6" id="KW-0053">Apoptosis</keyword>
<evidence type="ECO:0000256" key="10">
    <source>
        <dbReference type="ARBA" id="ARBA00022989"/>
    </source>
</evidence>
<feature type="repeat" description="TNFR-Cys" evidence="20">
    <location>
        <begin position="101"/>
        <end position="144"/>
    </location>
</feature>
<dbReference type="SMART" id="SM00005">
    <property type="entry name" value="DEATH"/>
    <property type="match status" value="1"/>
</dbReference>
<evidence type="ECO:0000256" key="11">
    <source>
        <dbReference type="ARBA" id="ARBA00023136"/>
    </source>
</evidence>
<sequence length="331" mass="37668">MLQYLKLSCEISSAVSPGNARTAWQPRIFTSIAGPWPKAVSAQATAVNSKALRFHKNITIRETGCSEGQRGENRVCCQPCPPGTRKEGDCESAGGASKCVACQEGEEYMEEKHFSDKCRRCRICDGEHGLEVERNCTRSQNTKCRCKPNFFCNVSECEHCTPCTTCEHGVLENCTPTSNTKCKEGSSSSFLWFCVLIPILMGALIYWWRLRRHRNKKTEDLESRPSNTEMMPIKYADVDLNTYITTIAEQMKITEVREFVRKNGINEAKIDEIKNDNLQDTAEQKVQLLRNWYQVHGRKDAYYNLLTGLRKAHLCELAERIQEIIQKDSTS</sequence>
<keyword evidence="15" id="KW-0325">Glycoprotein</keyword>
<dbReference type="Pfam" id="PF00531">
    <property type="entry name" value="Death"/>
    <property type="match status" value="1"/>
</dbReference>
<evidence type="ECO:0000256" key="7">
    <source>
        <dbReference type="ARBA" id="ARBA00022729"/>
    </source>
</evidence>
<dbReference type="PROSITE" id="PS50017">
    <property type="entry name" value="DEATH_DOMAIN"/>
    <property type="match status" value="1"/>
</dbReference>